<evidence type="ECO:0000313" key="6">
    <source>
        <dbReference type="EMBL" id="QTL96979.1"/>
    </source>
</evidence>
<dbReference type="PRINTS" id="PR00046">
    <property type="entry name" value="SIGMA70FCT"/>
</dbReference>
<accession>A0A8A7KC76</accession>
<dbReference type="InterPro" id="IPR007630">
    <property type="entry name" value="RNA_pol_sigma70_r4"/>
</dbReference>
<dbReference type="PANTHER" id="PTHR30385">
    <property type="entry name" value="SIGMA FACTOR F FLAGELLAR"/>
    <property type="match status" value="1"/>
</dbReference>
<dbReference type="NCBIfam" id="TIGR02937">
    <property type="entry name" value="sigma70-ECF"/>
    <property type="match status" value="1"/>
</dbReference>
<dbReference type="CDD" id="cd06171">
    <property type="entry name" value="Sigma70_r4"/>
    <property type="match status" value="1"/>
</dbReference>
<dbReference type="PROSITE" id="PS00716">
    <property type="entry name" value="SIGMA70_2"/>
    <property type="match status" value="1"/>
</dbReference>
<dbReference type="Proteomes" id="UP000665020">
    <property type="component" value="Chromosome"/>
</dbReference>
<dbReference type="Pfam" id="PF04542">
    <property type="entry name" value="Sigma70_r2"/>
    <property type="match status" value="1"/>
</dbReference>
<dbReference type="InterPro" id="IPR014284">
    <property type="entry name" value="RNA_pol_sigma-70_dom"/>
</dbReference>
<evidence type="ECO:0000256" key="4">
    <source>
        <dbReference type="ARBA" id="ARBA00023163"/>
    </source>
</evidence>
<evidence type="ECO:0000259" key="5">
    <source>
        <dbReference type="PROSITE" id="PS00716"/>
    </source>
</evidence>
<dbReference type="Pfam" id="PF04545">
    <property type="entry name" value="Sigma70_r4"/>
    <property type="match status" value="1"/>
</dbReference>
<protein>
    <submittedName>
        <fullName evidence="6">FliA/WhiG family RNA polymerase sigma factor</fullName>
    </submittedName>
</protein>
<dbReference type="SUPFAM" id="SSF88946">
    <property type="entry name" value="Sigma2 domain of RNA polymerase sigma factors"/>
    <property type="match status" value="1"/>
</dbReference>
<dbReference type="GO" id="GO:0003899">
    <property type="term" value="F:DNA-directed RNA polymerase activity"/>
    <property type="evidence" value="ECO:0007669"/>
    <property type="project" value="InterPro"/>
</dbReference>
<dbReference type="NCBIfam" id="TIGR02479">
    <property type="entry name" value="FliA_WhiG"/>
    <property type="match status" value="1"/>
</dbReference>
<evidence type="ECO:0000256" key="1">
    <source>
        <dbReference type="ARBA" id="ARBA00023015"/>
    </source>
</evidence>
<dbReference type="Pfam" id="PF04539">
    <property type="entry name" value="Sigma70_r3"/>
    <property type="match status" value="1"/>
</dbReference>
<name>A0A8A7KC76_9FIRM</name>
<reference evidence="6" key="1">
    <citation type="submission" date="2019-12" db="EMBL/GenBank/DDBJ databases">
        <authorList>
            <person name="zhang j."/>
            <person name="sun C.M."/>
        </authorList>
    </citation>
    <scope>NUCLEOTIDE SEQUENCE</scope>
    <source>
        <strain evidence="6">NS-1</strain>
    </source>
</reference>
<keyword evidence="1" id="KW-0805">Transcription regulation</keyword>
<dbReference type="InterPro" id="IPR013324">
    <property type="entry name" value="RNA_pol_sigma_r3/r4-like"/>
</dbReference>
<keyword evidence="7" id="KW-1185">Reference proteome</keyword>
<dbReference type="SUPFAM" id="SSF88659">
    <property type="entry name" value="Sigma3 and sigma4 domains of RNA polymerase sigma factors"/>
    <property type="match status" value="2"/>
</dbReference>
<organism evidence="6 7">
    <name type="scientific">Iocasia fonsfrigidae</name>
    <dbReference type="NCBI Taxonomy" id="2682810"/>
    <lineage>
        <taxon>Bacteria</taxon>
        <taxon>Bacillati</taxon>
        <taxon>Bacillota</taxon>
        <taxon>Clostridia</taxon>
        <taxon>Halanaerobiales</taxon>
        <taxon>Halanaerobiaceae</taxon>
        <taxon>Iocasia</taxon>
    </lineage>
</organism>
<keyword evidence="4" id="KW-0804">Transcription</keyword>
<dbReference type="KEGG" id="ifn:GM661_02795"/>
<dbReference type="InterPro" id="IPR012845">
    <property type="entry name" value="RNA_pol_sigma_FliA_WhiG"/>
</dbReference>
<dbReference type="InterPro" id="IPR013325">
    <property type="entry name" value="RNA_pol_sigma_r2"/>
</dbReference>
<dbReference type="PANTHER" id="PTHR30385:SF7">
    <property type="entry name" value="RNA POLYMERASE SIGMA FACTOR FLIA"/>
    <property type="match status" value="1"/>
</dbReference>
<dbReference type="PIRSF" id="PIRSF000770">
    <property type="entry name" value="RNA_pol_sigma-SigE/K"/>
    <property type="match status" value="1"/>
</dbReference>
<evidence type="ECO:0000313" key="7">
    <source>
        <dbReference type="Proteomes" id="UP000665020"/>
    </source>
</evidence>
<dbReference type="Gene3D" id="1.20.140.160">
    <property type="match status" value="1"/>
</dbReference>
<evidence type="ECO:0000256" key="3">
    <source>
        <dbReference type="ARBA" id="ARBA00023125"/>
    </source>
</evidence>
<keyword evidence="3" id="KW-0238">DNA-binding</keyword>
<feature type="domain" description="RNA polymerase sigma-70" evidence="5">
    <location>
        <begin position="217"/>
        <end position="243"/>
    </location>
</feature>
<dbReference type="GO" id="GO:0016987">
    <property type="term" value="F:sigma factor activity"/>
    <property type="evidence" value="ECO:0007669"/>
    <property type="project" value="UniProtKB-KW"/>
</dbReference>
<sequence length="255" mass="30007">MPLADKEVAEIELWREFKENDSQAARQELIIKYLPQVKYQAGRLKMIVPDFIEQDDLESYGVIGLIDALYKFDYRKGIKFKTYASRRIRGEIIDYLRKLDWLPHSVRREGKQLKSAADRFFQKYGRRPSVDELATALNISKEKVSKLYYQIYSSQWVSVHEEIGDVELLDLLKEDQKSQPEVVYHRKNSERLLSEAIEHLNESERLVISLYYYEGLTQAEIAEVMELSSARVSQLHKKAIYRLRGSLARKKEQLL</sequence>
<dbReference type="InterPro" id="IPR007627">
    <property type="entry name" value="RNA_pol_sigma70_r2"/>
</dbReference>
<dbReference type="AlphaFoldDB" id="A0A8A7KC76"/>
<dbReference type="Gene3D" id="1.10.1740.10">
    <property type="match status" value="1"/>
</dbReference>
<dbReference type="GO" id="GO:0003677">
    <property type="term" value="F:DNA binding"/>
    <property type="evidence" value="ECO:0007669"/>
    <property type="project" value="UniProtKB-KW"/>
</dbReference>
<dbReference type="InterPro" id="IPR007624">
    <property type="entry name" value="RNA_pol_sigma70_r3"/>
</dbReference>
<keyword evidence="2" id="KW-0731">Sigma factor</keyword>
<dbReference type="GO" id="GO:0006352">
    <property type="term" value="P:DNA-templated transcription initiation"/>
    <property type="evidence" value="ECO:0007669"/>
    <property type="project" value="InterPro"/>
</dbReference>
<gene>
    <name evidence="6" type="ORF">GM661_02795</name>
</gene>
<dbReference type="RefSeq" id="WP_230868646.1">
    <property type="nucleotide sequence ID" value="NZ_CP046640.1"/>
</dbReference>
<dbReference type="EMBL" id="CP046640">
    <property type="protein sequence ID" value="QTL96979.1"/>
    <property type="molecule type" value="Genomic_DNA"/>
</dbReference>
<evidence type="ECO:0000256" key="2">
    <source>
        <dbReference type="ARBA" id="ARBA00023082"/>
    </source>
</evidence>
<proteinExistence type="predicted"/>
<dbReference type="InterPro" id="IPR000943">
    <property type="entry name" value="RNA_pol_sigma70"/>
</dbReference>